<dbReference type="PANTHER" id="PTHR12596:SF1">
    <property type="entry name" value="EXPORTIN-4"/>
    <property type="match status" value="1"/>
</dbReference>
<feature type="domain" description="Exportin-7/Ran-binding protein 17 TPR repeats" evidence="10">
    <location>
        <begin position="547"/>
        <end position="785"/>
    </location>
</feature>
<dbReference type="InterPro" id="IPR011989">
    <property type="entry name" value="ARM-like"/>
</dbReference>
<evidence type="ECO:0000256" key="6">
    <source>
        <dbReference type="ARBA" id="ARBA00022927"/>
    </source>
</evidence>
<evidence type="ECO:0000259" key="10">
    <source>
        <dbReference type="Pfam" id="PF25795"/>
    </source>
</evidence>
<evidence type="ECO:0000256" key="9">
    <source>
        <dbReference type="SAM" id="MobiDB-lite"/>
    </source>
</evidence>
<comment type="subcellular location">
    <subcellularLocation>
        <location evidence="2">Cytoplasm</location>
    </subcellularLocation>
    <subcellularLocation>
        <location evidence="1">Nucleus</location>
    </subcellularLocation>
</comment>
<dbReference type="Pfam" id="PF25795">
    <property type="entry name" value="TPR_XPO7"/>
    <property type="match status" value="1"/>
</dbReference>
<dbReference type="EMBL" id="JAOAOG010000061">
    <property type="protein sequence ID" value="KAJ6251360.1"/>
    <property type="molecule type" value="Genomic_DNA"/>
</dbReference>
<name>A0ABQ8Z395_9EUKA</name>
<evidence type="ECO:0000256" key="2">
    <source>
        <dbReference type="ARBA" id="ARBA00004496"/>
    </source>
</evidence>
<dbReference type="SUPFAM" id="SSF48371">
    <property type="entry name" value="ARM repeat"/>
    <property type="match status" value="1"/>
</dbReference>
<proteinExistence type="inferred from homology"/>
<comment type="caution">
    <text evidence="11">The sequence shown here is derived from an EMBL/GenBank/DDBJ whole genome shotgun (WGS) entry which is preliminary data.</text>
</comment>
<dbReference type="PANTHER" id="PTHR12596">
    <property type="entry name" value="EXPORTIN 4,7-RELATED"/>
    <property type="match status" value="1"/>
</dbReference>
<protein>
    <recommendedName>
        <fullName evidence="8">Exportin-4</fullName>
    </recommendedName>
</protein>
<evidence type="ECO:0000256" key="5">
    <source>
        <dbReference type="ARBA" id="ARBA00022490"/>
    </source>
</evidence>
<accession>A0ABQ8Z395</accession>
<dbReference type="InterPro" id="IPR057947">
    <property type="entry name" value="TPR_XPO7/RBP17"/>
</dbReference>
<feature type="compositionally biased region" description="Low complexity" evidence="9">
    <location>
        <begin position="517"/>
        <end position="531"/>
    </location>
</feature>
<dbReference type="Gene3D" id="1.25.10.10">
    <property type="entry name" value="Leucine-rich Repeat Variant"/>
    <property type="match status" value="2"/>
</dbReference>
<keyword evidence="12" id="KW-1185">Reference proteome</keyword>
<evidence type="ECO:0000256" key="7">
    <source>
        <dbReference type="ARBA" id="ARBA00023242"/>
    </source>
</evidence>
<evidence type="ECO:0000256" key="8">
    <source>
        <dbReference type="ARBA" id="ARBA00040444"/>
    </source>
</evidence>
<evidence type="ECO:0000313" key="12">
    <source>
        <dbReference type="Proteomes" id="UP001150062"/>
    </source>
</evidence>
<dbReference type="InterPro" id="IPR016024">
    <property type="entry name" value="ARM-type_fold"/>
</dbReference>
<keyword evidence="6" id="KW-0653">Protein transport</keyword>
<feature type="region of interest" description="Disordered" evidence="9">
    <location>
        <begin position="517"/>
        <end position="542"/>
    </location>
</feature>
<keyword evidence="4" id="KW-0813">Transport</keyword>
<evidence type="ECO:0000256" key="1">
    <source>
        <dbReference type="ARBA" id="ARBA00004123"/>
    </source>
</evidence>
<keyword evidence="5" id="KW-0963">Cytoplasm</keyword>
<reference evidence="11" key="1">
    <citation type="submission" date="2022-08" db="EMBL/GenBank/DDBJ databases">
        <title>Novel sulfate-reducing endosymbionts in the free-living metamonad Anaeramoeba.</title>
        <authorList>
            <person name="Jerlstrom-Hultqvist J."/>
            <person name="Cepicka I."/>
            <person name="Gallot-Lavallee L."/>
            <person name="Salas-Leiva D."/>
            <person name="Curtis B.A."/>
            <person name="Zahonova K."/>
            <person name="Pipaliya S."/>
            <person name="Dacks J."/>
            <person name="Roger A.J."/>
        </authorList>
    </citation>
    <scope>NUCLEOTIDE SEQUENCE</scope>
    <source>
        <strain evidence="11">Schooner1</strain>
    </source>
</reference>
<dbReference type="InterPro" id="IPR044189">
    <property type="entry name" value="XPO4/7-like"/>
</dbReference>
<feature type="compositionally biased region" description="Acidic residues" evidence="9">
    <location>
        <begin position="532"/>
        <end position="542"/>
    </location>
</feature>
<evidence type="ECO:0000256" key="4">
    <source>
        <dbReference type="ARBA" id="ARBA00022448"/>
    </source>
</evidence>
<dbReference type="Proteomes" id="UP001150062">
    <property type="component" value="Unassembled WGS sequence"/>
</dbReference>
<evidence type="ECO:0000256" key="3">
    <source>
        <dbReference type="ARBA" id="ARBA00009466"/>
    </source>
</evidence>
<comment type="similarity">
    <text evidence="3">Belongs to the exportin family.</text>
</comment>
<keyword evidence="7" id="KW-0539">Nucleus</keyword>
<gene>
    <name evidence="11" type="ORF">M0813_15122</name>
</gene>
<evidence type="ECO:0000313" key="11">
    <source>
        <dbReference type="EMBL" id="KAJ6251360.1"/>
    </source>
</evidence>
<sequence>MENELITLEEACETLGKQCSTKVFQEAEQIILHLRTPSKEMMNFILYAIKNTKYESVLFQCIIALRTICFKIWNLLENELHSQIIEDLFEYLTSNLQTLTNEVINQLIYLLALITKRNFLYNFELTVTLDNNNNLNTQNQENFFQLDKELENQVTGLLEKTLFPKVIELCQQKSIESQLIGLKFLKNLIEEFSLRSNSTLGISLENHVEIKAIFQKLILPSLFDFIFEILNNYLPTINSLLEKQLSHELSILLLLLNILSLFITWEFSGDYKKLREQLVIIRQEGGSLGSSIFDGQLQNERSFVNFKSKGRITELDGKWAYKLFENQLLDLLFKIFNTNLKNYSHDVKPQSCLITIVRCITHLATVSSKLLTNENEVFQLLENILLWIQSITSLNSFNDLFSFENQNIILQFCLLIQQLGERFRFTKFIKLKEPKLKFELISNLTLQIVNNNGLHKISLKSNENPLIYLFDFWSSFVSHAIYYSSSNQQEQIVFLSNYVSKIYQKVIENTLNQFQDFNNNSNQNQNQNQENYNDDDDDDEDQDQEIKNYFNECLETFTNLGRASISESINFWITILNNIHEKFAEHLSNENIPNYNFNETLYWTITLIGYLLADNTESSEDNLIPESISLLGYEDERIIELFQLMFKLLELQNSSINIFGIEQISPLIVSRFSWFLERWSLTYLFVNFENYYQYQSCGSKTRELNQVDNLIGKYSKETQQSLEALDFILKQIVQNIINFIHEPKVMESNLQLFSNISNTRKFSKYLIQLDALQELLNNHNSSDLSMIPSGYYKKLLEIFCKIIGNGYSKKDKSNVQKQFLKIIEPIMNNLLSLFDYDQNTNNNNNNNNNNNEENEVLTQSNYQNTKMIEKVVFSLECINGIIRGSVRKNIREYCFEFCLNIFDKILEIVQLYKNYNQITRLVLVIFTDFTKRQISFLKNENLEHYIEVLSKLFTFFIKTNKQILFTQNEKEKKQEDYKNILLLLQLLINLISANFGDFENDNVFEAEMVIRGTETSKKITVSVLLALGLILDLITEDLISHPKFATRYYRLIHLLFQTFPQNLLALECDLFDSLLNSLKYGIENTNSEIAKFCLESINSIADYAVKNDNPLIEENKLFDKQKFFKWNEIKLFVYQIIIENRYSSDLIPILSNCLFSLICSNHNYFQQLNLQLLNNQNGEEQKNKLHTAINDLLNTEQFDFVITRKNKSIFRKRFDLFLQTVTLFLNKI</sequence>
<organism evidence="11 12">
    <name type="scientific">Anaeramoeba flamelloides</name>
    <dbReference type="NCBI Taxonomy" id="1746091"/>
    <lineage>
        <taxon>Eukaryota</taxon>
        <taxon>Metamonada</taxon>
        <taxon>Anaeramoebidae</taxon>
        <taxon>Anaeramoeba</taxon>
    </lineage>
</organism>